<name>Q8TVW0_METKA</name>
<dbReference type="InParanoid" id="Q8TVW0"/>
<dbReference type="KEGG" id="mka:MK1278"/>
<dbReference type="RefSeq" id="WP_011019646.1">
    <property type="nucleotide sequence ID" value="NC_003551.1"/>
</dbReference>
<dbReference type="GeneID" id="1477873"/>
<sequence>MRLHVLLTLGDVSNYRKPKEPWLVEVSLLERLTGESPEDTLEWTVEGRKVEVVETSDRELGTLALLEALHDGFDVEPGEAVVVSTGIIEEDEKREKYEEKVREPLEDLEYGVEEHTDARLTEPEGLVDRVCEVTLELLRTGDAVLFDLTHGARVMPFASALGLVPALRALTFRRAVLGDDEGSLWERVAFSYCISGKEVEGVVEGDRWLVADVTDHVLAWRIRDTVATYLADPSPRWVDEAEEALRTIRSEPVEWVETLREFARVERASSPGPVHEFVREEDVPDRDSLVELVWGTLRRVFLGDVEPREPARRTVSEGPLTPEERRELAARLSEVRDFLRDYCRYMLDRGRVAEAASLMNETHLLLRAFAKLVEPFLNEGAYKRARLKRSDGELRRLKELAAATLDELYFKLFDPFGGLPAARGAIRRILGELGEDVGESTETVWESWSRSGELLRSLVGGGLPLKRDLEERLGDAFRDDPRLRELAELSGTDDPTELALEKPPIRRIRNKLQHGDPVSDRREVHRRLVELCRAHLEGLTLPLIELLTETVEGRTRGDGPARGS</sequence>
<dbReference type="Proteomes" id="UP000001826">
    <property type="component" value="Chromosome"/>
</dbReference>
<protein>
    <submittedName>
        <fullName evidence="1">Uncharacterized protein specific for M.kandleri, MK-19 family</fullName>
    </submittedName>
</protein>
<dbReference type="AlphaFoldDB" id="Q8TVW0"/>
<keyword evidence="2" id="KW-1185">Reference proteome</keyword>
<dbReference type="HOGENOM" id="CLU_482855_0_0_2"/>
<evidence type="ECO:0000313" key="1">
    <source>
        <dbReference type="EMBL" id="AAM02491.1"/>
    </source>
</evidence>
<dbReference type="PaxDb" id="190192-MK1278"/>
<organism evidence="1 2">
    <name type="scientific">Methanopyrus kandleri (strain AV19 / DSM 6324 / JCM 9639 / NBRC 100938)</name>
    <dbReference type="NCBI Taxonomy" id="190192"/>
    <lineage>
        <taxon>Archaea</taxon>
        <taxon>Methanobacteriati</taxon>
        <taxon>Methanobacteriota</taxon>
        <taxon>Methanomada group</taxon>
        <taxon>Methanopyri</taxon>
        <taxon>Methanopyrales</taxon>
        <taxon>Methanopyraceae</taxon>
        <taxon>Methanopyrus</taxon>
    </lineage>
</organism>
<evidence type="ECO:0000313" key="2">
    <source>
        <dbReference type="Proteomes" id="UP000001826"/>
    </source>
</evidence>
<gene>
    <name evidence="1" type="ordered locus">MK1278</name>
</gene>
<accession>Q8TVW0</accession>
<reference evidence="1 2" key="1">
    <citation type="journal article" date="2002" name="Proc. Natl. Acad. Sci. U.S.A.">
        <title>The complete genome of hyperthermophile Methanopyrus kandleri AV19 and monophyly of archaeal methanogens.</title>
        <authorList>
            <person name="Slesarev A.I."/>
            <person name="Mezhevaya K.V."/>
            <person name="Makarova K.S."/>
            <person name="Polushin N.N."/>
            <person name="Shcherbinina O.V."/>
            <person name="Shakhova V.V."/>
            <person name="Belova G.I."/>
            <person name="Aravind L."/>
            <person name="Natale D.A."/>
            <person name="Rogozin I.B."/>
            <person name="Tatusov R.L."/>
            <person name="Wolf Y.I."/>
            <person name="Stetter K.O."/>
            <person name="Malykh A.G."/>
            <person name="Koonin E.V."/>
            <person name="Kozyavkin S.A."/>
        </authorList>
    </citation>
    <scope>NUCLEOTIDE SEQUENCE [LARGE SCALE GENOMIC DNA]</scope>
    <source>
        <strain evidence="2">AV19 / DSM 6324 / JCM 9639 / NBRC 100938</strain>
    </source>
</reference>
<dbReference type="EMBL" id="AE009439">
    <property type="protein sequence ID" value="AAM02491.1"/>
    <property type="molecule type" value="Genomic_DNA"/>
</dbReference>
<proteinExistence type="predicted"/>
<dbReference type="EnsemblBacteria" id="AAM02491">
    <property type="protein sequence ID" value="AAM02491"/>
    <property type="gene ID" value="MK1278"/>
</dbReference>